<name>A0ABQ4W0W2_9PSED</name>
<sequence length="128" mass="14312">MSTVTLPDLDMLFAFEDLAAAKQWPAARNAEDTGYADPTTQARWEAFEAAHGPYGRQPGQQLYAEIKKSSKYAHQAEWCRTNGYGYPFKVRISQDAGGYSVKGGVGGQYRLEDVNLYVLEDGKKIRVR</sequence>
<evidence type="ECO:0000313" key="2">
    <source>
        <dbReference type="Proteomes" id="UP001054892"/>
    </source>
</evidence>
<gene>
    <name evidence="1" type="ORF">TUM20286_28320</name>
</gene>
<protein>
    <submittedName>
        <fullName evidence="1">Uncharacterized protein</fullName>
    </submittedName>
</protein>
<comment type="caution">
    <text evidence="1">The sequence shown here is derived from an EMBL/GenBank/DDBJ whole genome shotgun (WGS) entry which is preliminary data.</text>
</comment>
<proteinExistence type="predicted"/>
<dbReference type="EMBL" id="BQKM01000005">
    <property type="protein sequence ID" value="GJN53080.1"/>
    <property type="molecule type" value="Genomic_DNA"/>
</dbReference>
<keyword evidence="2" id="KW-1185">Reference proteome</keyword>
<accession>A0ABQ4W0W2</accession>
<dbReference type="RefSeq" id="WP_226021148.1">
    <property type="nucleotide sequence ID" value="NZ_BQIM01000055.1"/>
</dbReference>
<reference evidence="1 2" key="1">
    <citation type="submission" date="2021-12" db="EMBL/GenBank/DDBJ databases">
        <title>Characterization of novel class B3 metallo-beta-lactamase from novel Pseudomonas species.</title>
        <authorList>
            <person name="Yamada K."/>
            <person name="Aoki K."/>
            <person name="Ishii Y."/>
        </authorList>
    </citation>
    <scope>NUCLEOTIDE SEQUENCE [LARGE SCALE GENOMIC DNA]</scope>
    <source>
        <strain evidence="1 2">TUM20286</strain>
    </source>
</reference>
<dbReference type="Proteomes" id="UP001054892">
    <property type="component" value="Unassembled WGS sequence"/>
</dbReference>
<organism evidence="1 2">
    <name type="scientific">Pseudomonas tohonis</name>
    <dbReference type="NCBI Taxonomy" id="2725477"/>
    <lineage>
        <taxon>Bacteria</taxon>
        <taxon>Pseudomonadati</taxon>
        <taxon>Pseudomonadota</taxon>
        <taxon>Gammaproteobacteria</taxon>
        <taxon>Pseudomonadales</taxon>
        <taxon>Pseudomonadaceae</taxon>
        <taxon>Pseudomonas</taxon>
    </lineage>
</organism>
<evidence type="ECO:0000313" key="1">
    <source>
        <dbReference type="EMBL" id="GJN53080.1"/>
    </source>
</evidence>